<dbReference type="PANTHER" id="PTHR13533">
    <property type="entry name" value="N-ACETYLNEURAMINATE 9-O-ACETYLTRANSFERASE"/>
    <property type="match status" value="1"/>
</dbReference>
<evidence type="ECO:0000256" key="2">
    <source>
        <dbReference type="ARBA" id="ARBA00007727"/>
    </source>
</evidence>
<keyword evidence="3" id="KW-0812">Transmembrane</keyword>
<accession>A0ABQ7U952</accession>
<evidence type="ECO:0000259" key="8">
    <source>
        <dbReference type="Pfam" id="PF13839"/>
    </source>
</evidence>
<dbReference type="Pfam" id="PF13839">
    <property type="entry name" value="PC-Esterase"/>
    <property type="match status" value="1"/>
</dbReference>
<keyword evidence="6" id="KW-0472">Membrane</keyword>
<gene>
    <name evidence="10" type="ORF">KY290_031433</name>
</gene>
<dbReference type="InterPro" id="IPR025846">
    <property type="entry name" value="TBL_N"/>
</dbReference>
<evidence type="ECO:0000256" key="5">
    <source>
        <dbReference type="ARBA" id="ARBA00022989"/>
    </source>
</evidence>
<keyword evidence="5" id="KW-1133">Transmembrane helix</keyword>
<feature type="compositionally biased region" description="Polar residues" evidence="7">
    <location>
        <begin position="74"/>
        <end position="91"/>
    </location>
</feature>
<organism evidence="10 11">
    <name type="scientific">Solanum tuberosum</name>
    <name type="common">Potato</name>
    <dbReference type="NCBI Taxonomy" id="4113"/>
    <lineage>
        <taxon>Eukaryota</taxon>
        <taxon>Viridiplantae</taxon>
        <taxon>Streptophyta</taxon>
        <taxon>Embryophyta</taxon>
        <taxon>Tracheophyta</taxon>
        <taxon>Spermatophyta</taxon>
        <taxon>Magnoliopsida</taxon>
        <taxon>eudicotyledons</taxon>
        <taxon>Gunneridae</taxon>
        <taxon>Pentapetalae</taxon>
        <taxon>asterids</taxon>
        <taxon>lamiids</taxon>
        <taxon>Solanales</taxon>
        <taxon>Solanaceae</taxon>
        <taxon>Solanoideae</taxon>
        <taxon>Solaneae</taxon>
        <taxon>Solanum</taxon>
    </lineage>
</organism>
<feature type="region of interest" description="Disordered" evidence="7">
    <location>
        <begin position="69"/>
        <end position="120"/>
    </location>
</feature>
<dbReference type="PANTHER" id="PTHR13533:SF32">
    <property type="entry name" value="PROTEIN TRICHOME BIREFRINGENCE-LIKE 14"/>
    <property type="match status" value="1"/>
</dbReference>
<dbReference type="EMBL" id="JAIVGD010000023">
    <property type="protein sequence ID" value="KAH0743440.1"/>
    <property type="molecule type" value="Genomic_DNA"/>
</dbReference>
<dbReference type="Proteomes" id="UP000826656">
    <property type="component" value="Unassembled WGS sequence"/>
</dbReference>
<feature type="domain" description="Trichome birefringence-like C-terminal" evidence="8">
    <location>
        <begin position="217"/>
        <end position="499"/>
    </location>
</feature>
<sequence length="501" mass="56230">MEKEAKGKISAVDLGGISSVDNLIVVSYKGSVIILAYVKSPFLSYWTPSQDRVFQISPDYKVKDEEVLRERNRSGQSEENVNFESSISNSSTKDKVTEEPITNTEIEGSAGIPPSFTQKGGDLKALEEKNSSREQENEVAAPLNSAGVAIENMTSDSKDHGCNYAKGRWVTDDSRPLYSGFHCKRWLSAMWACRLTQRTDFEYEKLRWRPRDCEMEEFTGVKFLKKMENKTLAFIGDSLGRQQFQSLMCMITGGEDRPDVLDVGRDYGLVKARHAVRPDGWAYRFPRTQTTILYYWSASLCNLTPINASNPLTDYAMHLDRPPAFLSRFLPRFDVLVLNTGHHWNRGKLNANRWVMYVDGVPNTNRKIADINGAKNLTIHSIIKWVDSQLPKYPGLKAFYRSISPRHFFNGDWNTGGTCDNTTPLSGGKEVLQDESSDAGAAGAVKGTAVKLLDITALSQLRDEGHISRYSIKSTPGVQDCLHWCLPGVPDTWNEVLFAQL</sequence>
<evidence type="ECO:0000256" key="6">
    <source>
        <dbReference type="ARBA" id="ARBA00023136"/>
    </source>
</evidence>
<dbReference type="Pfam" id="PF14416">
    <property type="entry name" value="PMR5N"/>
    <property type="match status" value="1"/>
</dbReference>
<keyword evidence="11" id="KW-1185">Reference proteome</keyword>
<dbReference type="InterPro" id="IPR026057">
    <property type="entry name" value="TBL_C"/>
</dbReference>
<comment type="similarity">
    <text evidence="2">Belongs to the PC-esterase family. TBL subfamily.</text>
</comment>
<evidence type="ECO:0000256" key="3">
    <source>
        <dbReference type="ARBA" id="ARBA00022692"/>
    </source>
</evidence>
<evidence type="ECO:0000256" key="7">
    <source>
        <dbReference type="SAM" id="MobiDB-lite"/>
    </source>
</evidence>
<protein>
    <recommendedName>
        <fullName evidence="12">Trichome birefringence-like N-terminal domain-containing protein</fullName>
    </recommendedName>
</protein>
<reference evidence="10 11" key="1">
    <citation type="journal article" date="2021" name="bioRxiv">
        <title>Chromosome-scale and haplotype-resolved genome assembly of a tetraploid potato cultivar.</title>
        <authorList>
            <person name="Sun H."/>
            <person name="Jiao W.-B."/>
            <person name="Krause K."/>
            <person name="Campoy J.A."/>
            <person name="Goel M."/>
            <person name="Folz-Donahue K."/>
            <person name="Kukat C."/>
            <person name="Huettel B."/>
            <person name="Schneeberger K."/>
        </authorList>
    </citation>
    <scope>NUCLEOTIDE SEQUENCE [LARGE SCALE GENOMIC DNA]</scope>
    <source>
        <strain evidence="10">SolTubOtavaFocal</strain>
        <tissue evidence="10">Leaves</tissue>
    </source>
</reference>
<proteinExistence type="inferred from homology"/>
<evidence type="ECO:0008006" key="12">
    <source>
        <dbReference type="Google" id="ProtNLM"/>
    </source>
</evidence>
<evidence type="ECO:0000313" key="10">
    <source>
        <dbReference type="EMBL" id="KAH0743440.1"/>
    </source>
</evidence>
<keyword evidence="4" id="KW-0735">Signal-anchor</keyword>
<evidence type="ECO:0000256" key="1">
    <source>
        <dbReference type="ARBA" id="ARBA00004167"/>
    </source>
</evidence>
<comment type="caution">
    <text evidence="10">The sequence shown here is derived from an EMBL/GenBank/DDBJ whole genome shotgun (WGS) entry which is preliminary data.</text>
</comment>
<name>A0ABQ7U952_SOLTU</name>
<evidence type="ECO:0000313" key="11">
    <source>
        <dbReference type="Proteomes" id="UP000826656"/>
    </source>
</evidence>
<comment type="subcellular location">
    <subcellularLocation>
        <location evidence="1">Membrane</location>
        <topology evidence="1">Single-pass membrane protein</topology>
    </subcellularLocation>
</comment>
<feature type="domain" description="Trichome birefringence-like N-terminal" evidence="9">
    <location>
        <begin position="161"/>
        <end position="214"/>
    </location>
</feature>
<evidence type="ECO:0000256" key="4">
    <source>
        <dbReference type="ARBA" id="ARBA00022968"/>
    </source>
</evidence>
<evidence type="ECO:0000259" key="9">
    <source>
        <dbReference type="Pfam" id="PF14416"/>
    </source>
</evidence>